<evidence type="ECO:0000313" key="4">
    <source>
        <dbReference type="EMBL" id="OZI37153.1"/>
    </source>
</evidence>
<feature type="domain" description="MmgE/PrpD N-terminal" evidence="2">
    <location>
        <begin position="10"/>
        <end position="246"/>
    </location>
</feature>
<protein>
    <submittedName>
        <fullName evidence="4">2-methylcitrate dehydratase</fullName>
    </submittedName>
</protein>
<dbReference type="Gene3D" id="1.10.4100.10">
    <property type="entry name" value="2-methylcitrate dehydratase PrpD"/>
    <property type="match status" value="1"/>
</dbReference>
<dbReference type="Proteomes" id="UP000216020">
    <property type="component" value="Unassembled WGS sequence"/>
</dbReference>
<dbReference type="Pfam" id="PF19305">
    <property type="entry name" value="MmgE_PrpD_C"/>
    <property type="match status" value="1"/>
</dbReference>
<evidence type="ECO:0000259" key="2">
    <source>
        <dbReference type="Pfam" id="PF03972"/>
    </source>
</evidence>
<accession>A0A261SLF6</accession>
<organism evidence="4 5">
    <name type="scientific">Bordetella genomosp. 10</name>
    <dbReference type="NCBI Taxonomy" id="1416804"/>
    <lineage>
        <taxon>Bacteria</taxon>
        <taxon>Pseudomonadati</taxon>
        <taxon>Pseudomonadota</taxon>
        <taxon>Betaproteobacteria</taxon>
        <taxon>Burkholderiales</taxon>
        <taxon>Alcaligenaceae</taxon>
        <taxon>Bordetella</taxon>
    </lineage>
</organism>
<evidence type="ECO:0000313" key="5">
    <source>
        <dbReference type="Proteomes" id="UP000216020"/>
    </source>
</evidence>
<dbReference type="PANTHER" id="PTHR16943:SF8">
    <property type="entry name" value="2-METHYLCITRATE DEHYDRATASE"/>
    <property type="match status" value="1"/>
</dbReference>
<dbReference type="OrthoDB" id="8680281at2"/>
<proteinExistence type="inferred from homology"/>
<comment type="similarity">
    <text evidence="1">Belongs to the PrpD family.</text>
</comment>
<dbReference type="Gene3D" id="3.30.1330.120">
    <property type="entry name" value="2-methylcitrate dehydratase PrpD"/>
    <property type="match status" value="1"/>
</dbReference>
<dbReference type="RefSeq" id="WP_094851260.1">
    <property type="nucleotide sequence ID" value="NZ_NEVM01000001.1"/>
</dbReference>
<gene>
    <name evidence="4" type="ORF">CAL29_01605</name>
</gene>
<comment type="caution">
    <text evidence="4">The sequence shown here is derived from an EMBL/GenBank/DDBJ whole genome shotgun (WGS) entry which is preliminary data.</text>
</comment>
<dbReference type="AlphaFoldDB" id="A0A261SLF6"/>
<dbReference type="SUPFAM" id="SSF103378">
    <property type="entry name" value="2-methylcitrate dehydratase PrpD"/>
    <property type="match status" value="1"/>
</dbReference>
<dbReference type="InterPro" id="IPR042183">
    <property type="entry name" value="MmgE/PrpD_sf_1"/>
</dbReference>
<dbReference type="InterPro" id="IPR045337">
    <property type="entry name" value="MmgE_PrpD_C"/>
</dbReference>
<sequence>MTTLPISLAFARNILAFSRRQLPEAAFVRARSAIIDTIGVTLAGSRHDGSAILRSVIEPTAAQGKSRVLGTDLRLNSLDAALLNGQAAHMLDYDDSNSYLHGHPSVAILPAALAVADEHGIDGQTLLQAYITGFEAVARLGSTVGRRQYTHGWHPTTTIGIFGAVAAAGVLLALNEAQLATALGIAASFAAGIKSNFGSMTKPLIVGHANRNALLAVLLAKNGHTAGAQAFEHPQGYFAVFNGGPDTYAPQFLTEDWDAEPRILDREKGVKQKRYPCCFALAPVLDGVLALRAEHDLRPDDIASVAIGVHAIRFPHINVPNPVDPLGGKFSTSYAVARALVQGAITMEDFEHESRFNDTATRALMPKVSLSVYERDNPSGATVVIRTNGGQVHERYVEAAVGTTHDLPLSAETLEQKFLNCAGRVLTPAAAEALLQRLEQDQYA</sequence>
<dbReference type="InterPro" id="IPR045336">
    <property type="entry name" value="MmgE_PrpD_N"/>
</dbReference>
<dbReference type="Pfam" id="PF03972">
    <property type="entry name" value="MmgE_PrpD_N"/>
    <property type="match status" value="1"/>
</dbReference>
<evidence type="ECO:0000259" key="3">
    <source>
        <dbReference type="Pfam" id="PF19305"/>
    </source>
</evidence>
<keyword evidence="5" id="KW-1185">Reference proteome</keyword>
<evidence type="ECO:0000256" key="1">
    <source>
        <dbReference type="ARBA" id="ARBA00006174"/>
    </source>
</evidence>
<name>A0A261SLF6_9BORD</name>
<reference evidence="5" key="1">
    <citation type="submission" date="2017-05" db="EMBL/GenBank/DDBJ databases">
        <title>Complete and WGS of Bordetella genogroups.</title>
        <authorList>
            <person name="Spilker T."/>
            <person name="Lipuma J."/>
        </authorList>
    </citation>
    <scope>NUCLEOTIDE SEQUENCE [LARGE SCALE GENOMIC DNA]</scope>
    <source>
        <strain evidence="5">AU16122</strain>
    </source>
</reference>
<dbReference type="InterPro" id="IPR005656">
    <property type="entry name" value="MmgE_PrpD"/>
</dbReference>
<dbReference type="InterPro" id="IPR042188">
    <property type="entry name" value="MmgE/PrpD_sf_2"/>
</dbReference>
<dbReference type="EMBL" id="NEVM01000001">
    <property type="protein sequence ID" value="OZI37153.1"/>
    <property type="molecule type" value="Genomic_DNA"/>
</dbReference>
<dbReference type="GO" id="GO:0016829">
    <property type="term" value="F:lyase activity"/>
    <property type="evidence" value="ECO:0007669"/>
    <property type="project" value="InterPro"/>
</dbReference>
<dbReference type="InterPro" id="IPR036148">
    <property type="entry name" value="MmgE/PrpD_sf"/>
</dbReference>
<dbReference type="PANTHER" id="PTHR16943">
    <property type="entry name" value="2-METHYLCITRATE DEHYDRATASE-RELATED"/>
    <property type="match status" value="1"/>
</dbReference>
<feature type="domain" description="MmgE/PrpD C-terminal" evidence="3">
    <location>
        <begin position="275"/>
        <end position="433"/>
    </location>
</feature>